<evidence type="ECO:0000256" key="3">
    <source>
        <dbReference type="ARBA" id="ARBA00022827"/>
    </source>
</evidence>
<dbReference type="SUPFAM" id="SSF51905">
    <property type="entry name" value="FAD/NAD(P)-binding domain"/>
    <property type="match status" value="2"/>
</dbReference>
<dbReference type="Pfam" id="PF13450">
    <property type="entry name" value="NAD_binding_8"/>
    <property type="match status" value="1"/>
</dbReference>
<keyword evidence="4" id="KW-0560">Oxidoreductase</keyword>
<dbReference type="OrthoDB" id="74360at2759"/>
<dbReference type="GO" id="GO:0004499">
    <property type="term" value="F:N,N-dimethylaniline monooxygenase activity"/>
    <property type="evidence" value="ECO:0007669"/>
    <property type="project" value="InterPro"/>
</dbReference>
<dbReference type="PANTHER" id="PTHR42877">
    <property type="entry name" value="L-ORNITHINE N(5)-MONOOXYGENASE-RELATED"/>
    <property type="match status" value="1"/>
</dbReference>
<name>F8QER3_SERL3</name>
<evidence type="ECO:0000256" key="1">
    <source>
        <dbReference type="ARBA" id="ARBA00010139"/>
    </source>
</evidence>
<evidence type="ECO:0000313" key="6">
    <source>
        <dbReference type="Proteomes" id="UP000008063"/>
    </source>
</evidence>
<dbReference type="Proteomes" id="UP000008063">
    <property type="component" value="Unassembled WGS sequence"/>
</dbReference>
<organism evidence="6">
    <name type="scientific">Serpula lacrymans var. lacrymans (strain S7.3)</name>
    <name type="common">Dry rot fungus</name>
    <dbReference type="NCBI Taxonomy" id="936435"/>
    <lineage>
        <taxon>Eukaryota</taxon>
        <taxon>Fungi</taxon>
        <taxon>Dikarya</taxon>
        <taxon>Basidiomycota</taxon>
        <taxon>Agaricomycotina</taxon>
        <taxon>Agaricomycetes</taxon>
        <taxon>Agaricomycetidae</taxon>
        <taxon>Boletales</taxon>
        <taxon>Coniophorineae</taxon>
        <taxon>Serpulaceae</taxon>
        <taxon>Serpula</taxon>
    </lineage>
</organism>
<comment type="similarity">
    <text evidence="1">Belongs to the FAD-binding monooxygenase family.</text>
</comment>
<feature type="non-terminal residue" evidence="5">
    <location>
        <position position="1"/>
    </location>
</feature>
<keyword evidence="2" id="KW-0285">Flavoprotein</keyword>
<dbReference type="STRING" id="936435.F8QER3"/>
<dbReference type="PANTHER" id="PTHR42877:SF4">
    <property type="entry name" value="FAD_NAD(P)-BINDING DOMAIN-CONTAINING PROTEIN-RELATED"/>
    <property type="match status" value="1"/>
</dbReference>
<dbReference type="InterPro" id="IPR020946">
    <property type="entry name" value="Flavin_mOase-like"/>
</dbReference>
<keyword evidence="6" id="KW-1185">Reference proteome</keyword>
<dbReference type="Pfam" id="PF00743">
    <property type="entry name" value="FMO-like"/>
    <property type="match status" value="1"/>
</dbReference>
<dbReference type="InterPro" id="IPR036188">
    <property type="entry name" value="FAD/NAD-bd_sf"/>
</dbReference>
<evidence type="ECO:0000313" key="5">
    <source>
        <dbReference type="EMBL" id="EGN93331.1"/>
    </source>
</evidence>
<dbReference type="EMBL" id="GL945493">
    <property type="protein sequence ID" value="EGN93331.1"/>
    <property type="molecule type" value="Genomic_DNA"/>
</dbReference>
<protein>
    <submittedName>
        <fullName evidence="5">Uncharacterized protein</fullName>
    </submittedName>
</protein>
<evidence type="ECO:0000256" key="4">
    <source>
        <dbReference type="ARBA" id="ARBA00023002"/>
    </source>
</evidence>
<dbReference type="HOGENOM" id="CLU_006937_7_0_1"/>
<evidence type="ECO:0000256" key="2">
    <source>
        <dbReference type="ARBA" id="ARBA00022630"/>
    </source>
</evidence>
<accession>F8QER3</accession>
<dbReference type="InterPro" id="IPR051209">
    <property type="entry name" value="FAD-bind_Monooxygenase_sf"/>
</dbReference>
<dbReference type="InParanoid" id="F8QER3"/>
<sequence>GISVAVALRNELKFDNFTIYEKASSIGGTWRDNTYPGCGSDVPGHWYSLSTELNPHWDSYYISQPEIRAYWERIFQKHGLLAHTVFNTHVKVVKWDAESRVHNLTLVDPTTGEETTTSAEIVIQAVGGFTAPLFPPDLPGVEKFRGPLWHSLKWRHDVDLAGKRVGVIGNGCSAAQFIPQISEDPSVEVINFCRTAQWMTPRQQYRYPAIIKWVFAHIPFLMRAYRNTIMAKVFWFIFQKQNSFLLYLVRKLMTKYMKDTAPAKYHDRLIPSYSPGCKRIIVDPSYLSALHRPNVDLNWESIQEIAEDGVILKNGQAIPLDVIIFGTGFLIVPTDISVQGPNGHTLHDYFDSHGGPTAYLGTVYPGLPNYFTVVGPNTASGHASLLFADEVQIKYILQLIKPIIKGKMKTLEVKAEATDEYNNWIQKRMQNTVFTECFSYYRGDGRDGPKNIATFPGTMVLFWWIARKPRWEHFKVEGENGGVEGRWSRQKRMGTMALLLAVGWVLVQRVPVQMKLVGLLRR</sequence>
<dbReference type="AlphaFoldDB" id="F8QER3"/>
<proteinExistence type="inferred from homology"/>
<reference evidence="6" key="1">
    <citation type="journal article" date="2011" name="Science">
        <title>The plant cell wall-decomposing machinery underlies the functional diversity of forest fungi.</title>
        <authorList>
            <person name="Eastwood D.C."/>
            <person name="Floudas D."/>
            <person name="Binder M."/>
            <person name="Majcherczyk A."/>
            <person name="Schneider P."/>
            <person name="Aerts A."/>
            <person name="Asiegbu F.O."/>
            <person name="Baker S.E."/>
            <person name="Barry K."/>
            <person name="Bendiksby M."/>
            <person name="Blumentritt M."/>
            <person name="Coutinho P.M."/>
            <person name="Cullen D."/>
            <person name="de Vries R.P."/>
            <person name="Gathman A."/>
            <person name="Goodell B."/>
            <person name="Henrissat B."/>
            <person name="Ihrmark K."/>
            <person name="Kauserud H."/>
            <person name="Kohler A."/>
            <person name="LaButti K."/>
            <person name="Lapidus A."/>
            <person name="Lavin J.L."/>
            <person name="Lee Y.-H."/>
            <person name="Lindquist E."/>
            <person name="Lilly W."/>
            <person name="Lucas S."/>
            <person name="Morin E."/>
            <person name="Murat C."/>
            <person name="Oguiza J.A."/>
            <person name="Park J."/>
            <person name="Pisabarro A.G."/>
            <person name="Riley R."/>
            <person name="Rosling A."/>
            <person name="Salamov A."/>
            <person name="Schmidt O."/>
            <person name="Schmutz J."/>
            <person name="Skrede I."/>
            <person name="Stenlid J."/>
            <person name="Wiebenga A."/>
            <person name="Xie X."/>
            <person name="Kuees U."/>
            <person name="Hibbett D.S."/>
            <person name="Hoffmeister D."/>
            <person name="Hoegberg N."/>
            <person name="Martin F."/>
            <person name="Grigoriev I.V."/>
            <person name="Watkinson S.C."/>
        </authorList>
    </citation>
    <scope>NUCLEOTIDE SEQUENCE [LARGE SCALE GENOMIC DNA]</scope>
    <source>
        <strain evidence="6">strain S7.3</strain>
    </source>
</reference>
<dbReference type="Gene3D" id="3.50.50.60">
    <property type="entry name" value="FAD/NAD(P)-binding domain"/>
    <property type="match status" value="3"/>
</dbReference>
<dbReference type="OMA" id="TWWVNSY"/>
<dbReference type="GO" id="GO:0050660">
    <property type="term" value="F:flavin adenine dinucleotide binding"/>
    <property type="evidence" value="ECO:0007669"/>
    <property type="project" value="InterPro"/>
</dbReference>
<gene>
    <name evidence="5" type="ORF">SERLA73DRAFT_64246</name>
</gene>
<dbReference type="GO" id="GO:0050661">
    <property type="term" value="F:NADP binding"/>
    <property type="evidence" value="ECO:0007669"/>
    <property type="project" value="InterPro"/>
</dbReference>
<keyword evidence="3" id="KW-0274">FAD</keyword>